<keyword evidence="2" id="KW-0472">Membrane</keyword>
<feature type="transmembrane region" description="Helical" evidence="2">
    <location>
        <begin position="59"/>
        <end position="82"/>
    </location>
</feature>
<protein>
    <recommendedName>
        <fullName evidence="4">Transmembrane protein</fullName>
    </recommendedName>
</protein>
<reference evidence="3" key="1">
    <citation type="submission" date="2018-02" db="EMBL/GenBank/DDBJ databases">
        <title>Rhizophora mucronata_Transcriptome.</title>
        <authorList>
            <person name="Meera S.P."/>
            <person name="Sreeshan A."/>
            <person name="Augustine A."/>
        </authorList>
    </citation>
    <scope>NUCLEOTIDE SEQUENCE</scope>
    <source>
        <tissue evidence="3">Leaf</tissue>
    </source>
</reference>
<accession>A0A2P2JGD9</accession>
<evidence type="ECO:0008006" key="4">
    <source>
        <dbReference type="Google" id="ProtNLM"/>
    </source>
</evidence>
<dbReference type="EMBL" id="GGEC01012051">
    <property type="protein sequence ID" value="MBW92534.1"/>
    <property type="molecule type" value="Transcribed_RNA"/>
</dbReference>
<dbReference type="AlphaFoldDB" id="A0A2P2JGD9"/>
<dbReference type="EMBL" id="GGEC01012048">
    <property type="protein sequence ID" value="MBW92531.1"/>
    <property type="molecule type" value="Transcribed_RNA"/>
</dbReference>
<feature type="region of interest" description="Disordered" evidence="1">
    <location>
        <begin position="17"/>
        <end position="47"/>
    </location>
</feature>
<evidence type="ECO:0000256" key="2">
    <source>
        <dbReference type="SAM" id="Phobius"/>
    </source>
</evidence>
<name>A0A2P2JGD9_RHIMU</name>
<sequence>MEQVQKISRNVSKQIKPWISSSSSSEIPYDSGGKAGVTATLSSSDESRLLVARPPRNAVSLWTCSKLCAIFFVAGVVAGYTLKKRVRRWASRLLRRLKDD</sequence>
<evidence type="ECO:0000256" key="1">
    <source>
        <dbReference type="SAM" id="MobiDB-lite"/>
    </source>
</evidence>
<keyword evidence="2" id="KW-1133">Transmembrane helix</keyword>
<keyword evidence="2" id="KW-0812">Transmembrane</keyword>
<organism evidence="3">
    <name type="scientific">Rhizophora mucronata</name>
    <name type="common">Asiatic mangrove</name>
    <dbReference type="NCBI Taxonomy" id="61149"/>
    <lineage>
        <taxon>Eukaryota</taxon>
        <taxon>Viridiplantae</taxon>
        <taxon>Streptophyta</taxon>
        <taxon>Embryophyta</taxon>
        <taxon>Tracheophyta</taxon>
        <taxon>Spermatophyta</taxon>
        <taxon>Magnoliopsida</taxon>
        <taxon>eudicotyledons</taxon>
        <taxon>Gunneridae</taxon>
        <taxon>Pentapetalae</taxon>
        <taxon>rosids</taxon>
        <taxon>fabids</taxon>
        <taxon>Malpighiales</taxon>
        <taxon>Rhizophoraceae</taxon>
        <taxon>Rhizophora</taxon>
    </lineage>
</organism>
<evidence type="ECO:0000313" key="3">
    <source>
        <dbReference type="EMBL" id="MBW92531.1"/>
    </source>
</evidence>
<proteinExistence type="predicted"/>